<dbReference type="EMBL" id="AZGZ01000004">
    <property type="protein sequence ID" value="KZZ95671.1"/>
    <property type="molecule type" value="Genomic_DNA"/>
</dbReference>
<proteinExistence type="predicted"/>
<evidence type="ECO:0000313" key="3">
    <source>
        <dbReference type="Proteomes" id="UP000242877"/>
    </source>
</evidence>
<comment type="caution">
    <text evidence="2">The sequence shown here is derived from an EMBL/GenBank/DDBJ whole genome shotgun (WGS) entry which is preliminary data.</text>
</comment>
<feature type="region of interest" description="Disordered" evidence="1">
    <location>
        <begin position="298"/>
        <end position="336"/>
    </location>
</feature>
<reference evidence="2 3" key="1">
    <citation type="journal article" date="2016" name="Genome Biol. Evol.">
        <title>Divergent and convergent evolution of fungal pathogenicity.</title>
        <authorList>
            <person name="Shang Y."/>
            <person name="Xiao G."/>
            <person name="Zheng P."/>
            <person name="Cen K."/>
            <person name="Zhan S."/>
            <person name="Wang C."/>
        </authorList>
    </citation>
    <scope>NUCLEOTIDE SEQUENCE [LARGE SCALE GENOMIC DNA]</scope>
    <source>
        <strain evidence="2 3">ARSEF 7405</strain>
    </source>
</reference>
<sequence length="336" mass="36455">MSSNNNNKNETSAASAASAPAKPNNRRADGKGGVCVTCIHRMTRNQEVRCELPTGKGTSCRACASSKGSCTDVPDDLIAQAKELQRLRAELELDSSATNRIRVRDLAEELSGRLGTEKGTPRRASKRNIKGIDTATATASAGTTTPLRARTINLAEEDNIYDDDDDINMSPRETTRPPPRNPFAATMKPPTVVKADEPLPVMVEGGQLSKCGPMKELVELCECMTNRQTETINLLQAINGTMERLATAIEAVLIQREELAVVSAAEGANARREELPVRLGEKRQRPIEAAVEAEAQEVKKTKRAEDVVMGGESEEVVVNEEEEMMEEGGEIIDLEV</sequence>
<evidence type="ECO:0000313" key="2">
    <source>
        <dbReference type="EMBL" id="KZZ95671.1"/>
    </source>
</evidence>
<dbReference type="VEuPathDB" id="FungiDB:AAP_01347"/>
<accession>A0A168BS59</accession>
<feature type="region of interest" description="Disordered" evidence="1">
    <location>
        <begin position="161"/>
        <end position="187"/>
    </location>
</feature>
<keyword evidence="3" id="KW-1185">Reference proteome</keyword>
<evidence type="ECO:0000256" key="1">
    <source>
        <dbReference type="SAM" id="MobiDB-lite"/>
    </source>
</evidence>
<dbReference type="Proteomes" id="UP000242877">
    <property type="component" value="Unassembled WGS sequence"/>
</dbReference>
<feature type="region of interest" description="Disordered" evidence="1">
    <location>
        <begin position="1"/>
        <end position="30"/>
    </location>
</feature>
<feature type="compositionally biased region" description="Acidic residues" evidence="1">
    <location>
        <begin position="312"/>
        <end position="336"/>
    </location>
</feature>
<gene>
    <name evidence="2" type="ORF">AAP_01347</name>
</gene>
<feature type="compositionally biased region" description="Low complexity" evidence="1">
    <location>
        <begin position="1"/>
        <end position="23"/>
    </location>
</feature>
<dbReference type="AlphaFoldDB" id="A0A168BS59"/>
<organism evidence="2 3">
    <name type="scientific">Ascosphaera apis ARSEF 7405</name>
    <dbReference type="NCBI Taxonomy" id="392613"/>
    <lineage>
        <taxon>Eukaryota</taxon>
        <taxon>Fungi</taxon>
        <taxon>Dikarya</taxon>
        <taxon>Ascomycota</taxon>
        <taxon>Pezizomycotina</taxon>
        <taxon>Eurotiomycetes</taxon>
        <taxon>Eurotiomycetidae</taxon>
        <taxon>Onygenales</taxon>
        <taxon>Ascosphaeraceae</taxon>
        <taxon>Ascosphaera</taxon>
    </lineage>
</organism>
<name>A0A168BS59_9EURO</name>
<protein>
    <submittedName>
        <fullName evidence="2">Uncharacterized protein</fullName>
    </submittedName>
</protein>